<reference evidence="1 2" key="1">
    <citation type="submission" date="2018-11" db="EMBL/GenBank/DDBJ databases">
        <authorList>
            <consortium name="Pathogen Informatics"/>
        </authorList>
    </citation>
    <scope>NUCLEOTIDE SEQUENCE [LARGE SCALE GENOMIC DNA]</scope>
</reference>
<dbReference type="Proteomes" id="UP000271889">
    <property type="component" value="Unassembled WGS sequence"/>
</dbReference>
<sequence>MSSCSPEVVSACSSRNCSLSERLAQHDSFACILPCANSRTSRVCAESRLRLTALTIFQICR</sequence>
<gene>
    <name evidence="1" type="ORF">CGOC_LOCUS13666</name>
</gene>
<name>A0A3P7NXF5_CYLGO</name>
<evidence type="ECO:0000313" key="2">
    <source>
        <dbReference type="Proteomes" id="UP000271889"/>
    </source>
</evidence>
<keyword evidence="2" id="KW-1185">Reference proteome</keyword>
<protein>
    <submittedName>
        <fullName evidence="1">Uncharacterized protein</fullName>
    </submittedName>
</protein>
<proteinExistence type="predicted"/>
<dbReference type="EMBL" id="UYRV01133848">
    <property type="protein sequence ID" value="VDN38227.1"/>
    <property type="molecule type" value="Genomic_DNA"/>
</dbReference>
<organism evidence="1 2">
    <name type="scientific">Cylicostephanus goldi</name>
    <name type="common">Nematode worm</name>
    <dbReference type="NCBI Taxonomy" id="71465"/>
    <lineage>
        <taxon>Eukaryota</taxon>
        <taxon>Metazoa</taxon>
        <taxon>Ecdysozoa</taxon>
        <taxon>Nematoda</taxon>
        <taxon>Chromadorea</taxon>
        <taxon>Rhabditida</taxon>
        <taxon>Rhabditina</taxon>
        <taxon>Rhabditomorpha</taxon>
        <taxon>Strongyloidea</taxon>
        <taxon>Strongylidae</taxon>
        <taxon>Cylicostephanus</taxon>
    </lineage>
</organism>
<dbReference type="AlphaFoldDB" id="A0A3P7NXF5"/>
<accession>A0A3P7NXF5</accession>
<evidence type="ECO:0000313" key="1">
    <source>
        <dbReference type="EMBL" id="VDN38227.1"/>
    </source>
</evidence>